<organism evidence="2 3">
    <name type="scientific">Smittium culicis</name>
    <dbReference type="NCBI Taxonomy" id="133412"/>
    <lineage>
        <taxon>Eukaryota</taxon>
        <taxon>Fungi</taxon>
        <taxon>Fungi incertae sedis</taxon>
        <taxon>Zoopagomycota</taxon>
        <taxon>Kickxellomycotina</taxon>
        <taxon>Harpellomycetes</taxon>
        <taxon>Harpellales</taxon>
        <taxon>Legeriomycetaceae</taxon>
        <taxon>Smittium</taxon>
    </lineage>
</organism>
<reference evidence="3" key="1">
    <citation type="submission" date="2017-01" db="EMBL/GenBank/DDBJ databases">
        <authorList>
            <person name="Wang Y."/>
            <person name="White M."/>
            <person name="Kvist S."/>
            <person name="Moncalvo J.-M."/>
        </authorList>
    </citation>
    <scope>NUCLEOTIDE SEQUENCE [LARGE SCALE GENOMIC DNA]</scope>
    <source>
        <strain evidence="3">ID-206-W2</strain>
    </source>
</reference>
<comment type="caution">
    <text evidence="2">The sequence shown here is derived from an EMBL/GenBank/DDBJ whole genome shotgun (WGS) entry which is preliminary data.</text>
</comment>
<feature type="compositionally biased region" description="Basic and acidic residues" evidence="1">
    <location>
        <begin position="59"/>
        <end position="79"/>
    </location>
</feature>
<accession>A0A1R1YLA6</accession>
<evidence type="ECO:0000256" key="1">
    <source>
        <dbReference type="SAM" id="MobiDB-lite"/>
    </source>
</evidence>
<name>A0A1R1YLA6_9FUNG</name>
<gene>
    <name evidence="2" type="ORF">AYI69_g2893</name>
</gene>
<feature type="region of interest" description="Disordered" evidence="1">
    <location>
        <begin position="59"/>
        <end position="86"/>
    </location>
</feature>
<evidence type="ECO:0000313" key="2">
    <source>
        <dbReference type="EMBL" id="OMJ27664.1"/>
    </source>
</evidence>
<dbReference type="Proteomes" id="UP000187429">
    <property type="component" value="Unassembled WGS sequence"/>
</dbReference>
<dbReference type="Gene3D" id="2.150.10.10">
    <property type="entry name" value="Serralysin-like metalloprotease, C-terminal"/>
    <property type="match status" value="1"/>
</dbReference>
<keyword evidence="3" id="KW-1185">Reference proteome</keyword>
<proteinExistence type="predicted"/>
<dbReference type="EMBL" id="LSSM01000891">
    <property type="protein sequence ID" value="OMJ27664.1"/>
    <property type="molecule type" value="Genomic_DNA"/>
</dbReference>
<sequence>MYYNEGKIRDNSVVDQNILSWFSDLKTKKWLYGRENNHTVRENNHTVRENNHTVRENNHTVRENNHTVRENNHTVRENNHTQGKLF</sequence>
<dbReference type="AlphaFoldDB" id="A0A1R1YLA6"/>
<dbReference type="InterPro" id="IPR011049">
    <property type="entry name" value="Serralysin-like_metalloprot_C"/>
</dbReference>
<protein>
    <submittedName>
        <fullName evidence="2">Uncharacterized protein</fullName>
    </submittedName>
</protein>
<evidence type="ECO:0000313" key="3">
    <source>
        <dbReference type="Proteomes" id="UP000187429"/>
    </source>
</evidence>